<gene>
    <name evidence="4" type="ORF">D0Z07_5131</name>
</gene>
<protein>
    <recommendedName>
        <fullName evidence="3">Spindle pole body-associated protein cut12 domain-containing protein</fullName>
    </recommendedName>
</protein>
<dbReference type="AlphaFoldDB" id="A0A9P7AWF3"/>
<reference evidence="4" key="1">
    <citation type="submission" date="2019-07" db="EMBL/GenBank/DDBJ databases">
        <title>Hyphodiscus hymeniophilus genome sequencing and assembly.</title>
        <authorList>
            <person name="Kramer G."/>
            <person name="Nodwell J."/>
        </authorList>
    </citation>
    <scope>NUCLEOTIDE SEQUENCE</scope>
    <source>
        <strain evidence="4">ATCC 34498</strain>
    </source>
</reference>
<dbReference type="Proteomes" id="UP000785200">
    <property type="component" value="Unassembled WGS sequence"/>
</dbReference>
<dbReference type="Pfam" id="PF11500">
    <property type="entry name" value="Cut12"/>
    <property type="match status" value="1"/>
</dbReference>
<evidence type="ECO:0000259" key="3">
    <source>
        <dbReference type="Pfam" id="PF11500"/>
    </source>
</evidence>
<dbReference type="OrthoDB" id="5383703at2759"/>
<sequence length="752" mass="84214">MFNWWMARTAEGNREDESTEIEPPETPAPVFAARAIKSAIFGTPAPLDDETVLEFDKTEQAEEAMPRKSMKDLQSTNISPTKPPGILLTPGTATSRRKTVSFGHEILEKAEKSANENASTKGSIKKRHNSTEVKANQSSKSTRLTRALESVRAEKARQPRGDKSRGGFDSQAMLDSNPKIDETDPSTGRVELRPSKSNQDMMQELMMGDHVDGDMTTDLNEPHSQSGKYWKSEFEQYHDEARAEMKKLTKYKILAKSYAKKKDAEAADLRAKLKEEQRRVANMEEKIVDLSGEIAASGVNGHEDKSPMLIKELARQTAMAVQYRAQVEEFREALEGDDDPDTRSGKTSPHKVQALLDTQRELKKARDQLKEKDVIQDDLRDLKKRLSAAEENTKKLQEENSRLSQELLQADLRLEREIEKSEKRRQASQERLQRKEEALQALQRDYDSLKEALKSQRRDADHILTKRHDQIVELKKELVTRKGTETAAKDLQQALQNKTAEHGKIISDYQRQITRLINTQSEDLLGVALPTKANFTDGTQLARMGADNNEISPLRDSRIPVLSHGVIRPLATLATTKNTLSDHSFGSPGIRPRSSHSALSEITNVPVPERTPQQVSTSMQYTPLAHRLSNLSLDAPDMDLPSLGPSDPSQAPSRAFHEKTCLPSPRPSMFIIPSSPPKRAMTRTHTSTGIARQRSITTLTNASSRLSSLENSRTKSTLPPERAAAAKARLQQKNAEKKRAQGMGIEKENIRN</sequence>
<feature type="region of interest" description="Disordered" evidence="2">
    <location>
        <begin position="633"/>
        <end position="752"/>
    </location>
</feature>
<feature type="compositionally biased region" description="Basic and acidic residues" evidence="2">
    <location>
        <begin position="149"/>
        <end position="166"/>
    </location>
</feature>
<feature type="compositionally biased region" description="Basic and acidic residues" evidence="2">
    <location>
        <begin position="59"/>
        <end position="71"/>
    </location>
</feature>
<feature type="region of interest" description="Disordered" evidence="2">
    <location>
        <begin position="59"/>
        <end position="97"/>
    </location>
</feature>
<feature type="compositionally biased region" description="Polar residues" evidence="2">
    <location>
        <begin position="132"/>
        <end position="144"/>
    </location>
</feature>
<comment type="caution">
    <text evidence="4">The sequence shown here is derived from an EMBL/GenBank/DDBJ whole genome shotgun (WGS) entry which is preliminary data.</text>
</comment>
<evidence type="ECO:0000313" key="4">
    <source>
        <dbReference type="EMBL" id="KAG0648372.1"/>
    </source>
</evidence>
<feature type="compositionally biased region" description="Basic and acidic residues" evidence="2">
    <location>
        <begin position="734"/>
        <end position="752"/>
    </location>
</feature>
<dbReference type="EMBL" id="VNKQ01000010">
    <property type="protein sequence ID" value="KAG0648372.1"/>
    <property type="molecule type" value="Genomic_DNA"/>
</dbReference>
<feature type="compositionally biased region" description="Polar residues" evidence="2">
    <location>
        <begin position="683"/>
        <end position="717"/>
    </location>
</feature>
<dbReference type="InterPro" id="IPR021589">
    <property type="entry name" value="Cut12"/>
</dbReference>
<evidence type="ECO:0000256" key="1">
    <source>
        <dbReference type="SAM" id="Coils"/>
    </source>
</evidence>
<feature type="domain" description="Spindle pole body-associated protein cut12" evidence="3">
    <location>
        <begin position="171"/>
        <end position="301"/>
    </location>
</feature>
<evidence type="ECO:0000256" key="2">
    <source>
        <dbReference type="SAM" id="MobiDB-lite"/>
    </source>
</evidence>
<name>A0A9P7AWF3_9HELO</name>
<feature type="region of interest" description="Disordered" evidence="2">
    <location>
        <begin position="1"/>
        <end position="26"/>
    </location>
</feature>
<evidence type="ECO:0000313" key="5">
    <source>
        <dbReference type="Proteomes" id="UP000785200"/>
    </source>
</evidence>
<organism evidence="4 5">
    <name type="scientific">Hyphodiscus hymeniophilus</name>
    <dbReference type="NCBI Taxonomy" id="353542"/>
    <lineage>
        <taxon>Eukaryota</taxon>
        <taxon>Fungi</taxon>
        <taxon>Dikarya</taxon>
        <taxon>Ascomycota</taxon>
        <taxon>Pezizomycotina</taxon>
        <taxon>Leotiomycetes</taxon>
        <taxon>Helotiales</taxon>
        <taxon>Hyphodiscaceae</taxon>
        <taxon>Hyphodiscus</taxon>
    </lineage>
</organism>
<keyword evidence="1" id="KW-0175">Coiled coil</keyword>
<feature type="coiled-coil region" evidence="1">
    <location>
        <begin position="259"/>
        <end position="293"/>
    </location>
</feature>
<dbReference type="PANTHER" id="PTHR45615:SF80">
    <property type="entry name" value="GRIP DOMAIN-CONTAINING PROTEIN"/>
    <property type="match status" value="1"/>
</dbReference>
<keyword evidence="5" id="KW-1185">Reference proteome</keyword>
<dbReference type="PANTHER" id="PTHR45615">
    <property type="entry name" value="MYOSIN HEAVY CHAIN, NON-MUSCLE"/>
    <property type="match status" value="1"/>
</dbReference>
<feature type="region of interest" description="Disordered" evidence="2">
    <location>
        <begin position="333"/>
        <end position="353"/>
    </location>
</feature>
<accession>A0A9P7AWF3</accession>
<proteinExistence type="predicted"/>
<feature type="region of interest" description="Disordered" evidence="2">
    <location>
        <begin position="109"/>
        <end position="201"/>
    </location>
</feature>
<feature type="compositionally biased region" description="Low complexity" evidence="2">
    <location>
        <begin position="722"/>
        <end position="733"/>
    </location>
</feature>